<proteinExistence type="predicted"/>
<feature type="domain" description="F-box" evidence="1">
    <location>
        <begin position="7"/>
        <end position="57"/>
    </location>
</feature>
<evidence type="ECO:0000313" key="2">
    <source>
        <dbReference type="EMBL" id="JAS35430.1"/>
    </source>
</evidence>
<accession>A0A1B6EC13</accession>
<dbReference type="Gene3D" id="1.20.1280.50">
    <property type="match status" value="1"/>
</dbReference>
<dbReference type="SUPFAM" id="SSF81383">
    <property type="entry name" value="F-box domain"/>
    <property type="match status" value="1"/>
</dbReference>
<dbReference type="InterPro" id="IPR036047">
    <property type="entry name" value="F-box-like_dom_sf"/>
</dbReference>
<evidence type="ECO:0000259" key="1">
    <source>
        <dbReference type="PROSITE" id="PS50181"/>
    </source>
</evidence>
<dbReference type="InterPro" id="IPR001810">
    <property type="entry name" value="F-box_dom"/>
</dbReference>
<gene>
    <name evidence="2" type="ORF">g.1006</name>
</gene>
<name>A0A1B6EC13_9HEMI</name>
<protein>
    <recommendedName>
        <fullName evidence="1">F-box domain-containing protein</fullName>
    </recommendedName>
</protein>
<reference evidence="2" key="1">
    <citation type="submission" date="2015-12" db="EMBL/GenBank/DDBJ databases">
        <title>De novo transcriptome assembly of four potential Pierce s Disease insect vectors from Arizona vineyards.</title>
        <authorList>
            <person name="Tassone E.E."/>
        </authorList>
    </citation>
    <scope>NUCLEOTIDE SEQUENCE</scope>
</reference>
<dbReference type="PROSITE" id="PS50181">
    <property type="entry name" value="FBOX"/>
    <property type="match status" value="1"/>
</dbReference>
<dbReference type="EMBL" id="GEDC01001868">
    <property type="protein sequence ID" value="JAS35430.1"/>
    <property type="molecule type" value="Transcribed_RNA"/>
</dbReference>
<dbReference type="Pfam" id="PF12937">
    <property type="entry name" value="F-box-like"/>
    <property type="match status" value="1"/>
</dbReference>
<dbReference type="AlphaFoldDB" id="A0A1B6EC13"/>
<sequence>MLINPKNVHILDLPDELMVYLFSFFTLEEIDALKAVCKQFYEVGAAVLVRKLHWIRRCKNIVCQNEKEDATKRRKRKHTRRSTILAGHRHYRRNQSYIVTNCLSQLFVSAFLELITKNVYPSCPGRIVQLYIKALLKTNFRGNYASRSLETDIYEKTMQYNNSCELNLRSAVNINMKAVLRTFLAVLDCFPENNKQVTSEQRVVYYYCLPGWWLHIRRRGKEVCTTLTTQEILSIMSCLYPMAASCIIKFYEATYFNDLRDVIHKTWPKHSVSIGNNRSTFCQDFFHLIFEFTISSENYSVGVNRKLDSGHFSLTITSVEPGLDGTSTLLGYSYHSFTPELQWGSLKKVRSLYPSDNTRAKKARLL</sequence>
<organism evidence="2">
    <name type="scientific">Clastoptera arizonana</name>
    <name type="common">Arizona spittle bug</name>
    <dbReference type="NCBI Taxonomy" id="38151"/>
    <lineage>
        <taxon>Eukaryota</taxon>
        <taxon>Metazoa</taxon>
        <taxon>Ecdysozoa</taxon>
        <taxon>Arthropoda</taxon>
        <taxon>Hexapoda</taxon>
        <taxon>Insecta</taxon>
        <taxon>Pterygota</taxon>
        <taxon>Neoptera</taxon>
        <taxon>Paraneoptera</taxon>
        <taxon>Hemiptera</taxon>
        <taxon>Auchenorrhyncha</taxon>
        <taxon>Cercopoidea</taxon>
        <taxon>Clastopteridae</taxon>
        <taxon>Clastoptera</taxon>
    </lineage>
</organism>